<evidence type="ECO:0000256" key="11">
    <source>
        <dbReference type="ARBA" id="ARBA00048731"/>
    </source>
</evidence>
<comment type="function">
    <text evidence="1">Catalyzes the reversible oxidation of 3-phospho-D-glycerate to 3-phosphonooxypyruvate, the first step of the phosphorylated L-serine biosynthesis pathway. Also catalyzes the reversible oxidation of 2-hydroxyglutarate to 2-oxoglutarate.</text>
</comment>
<dbReference type="RefSeq" id="WP_055672228.1">
    <property type="nucleotide sequence ID" value="NZ_CXWD01000009.1"/>
</dbReference>
<evidence type="ECO:0000313" key="14">
    <source>
        <dbReference type="EMBL" id="CTQ70931.1"/>
    </source>
</evidence>
<dbReference type="PROSITE" id="PS00671">
    <property type="entry name" value="D_2_HYDROXYACID_DH_3"/>
    <property type="match status" value="1"/>
</dbReference>
<dbReference type="CDD" id="cd12176">
    <property type="entry name" value="PGDH_3"/>
    <property type="match status" value="1"/>
</dbReference>
<feature type="domain" description="ACT" evidence="13">
    <location>
        <begin position="341"/>
        <end position="414"/>
    </location>
</feature>
<keyword evidence="7 12" id="KW-0560">Oxidoreductase</keyword>
<dbReference type="STRING" id="388408.LAX5112_02657"/>
<organism evidence="14 15">
    <name type="scientific">Roseibium alexandrii</name>
    <dbReference type="NCBI Taxonomy" id="388408"/>
    <lineage>
        <taxon>Bacteria</taxon>
        <taxon>Pseudomonadati</taxon>
        <taxon>Pseudomonadota</taxon>
        <taxon>Alphaproteobacteria</taxon>
        <taxon>Hyphomicrobiales</taxon>
        <taxon>Stappiaceae</taxon>
        <taxon>Roseibium</taxon>
    </lineage>
</organism>
<evidence type="ECO:0000313" key="15">
    <source>
        <dbReference type="Proteomes" id="UP000053235"/>
    </source>
</evidence>
<name>A0A0M7A8I8_9HYPH</name>
<comment type="catalytic activity">
    <reaction evidence="10">
        <text>(R)-2-hydroxyglutarate + NAD(+) = 2-oxoglutarate + NADH + H(+)</text>
        <dbReference type="Rhea" id="RHEA:49612"/>
        <dbReference type="ChEBI" id="CHEBI:15378"/>
        <dbReference type="ChEBI" id="CHEBI:15801"/>
        <dbReference type="ChEBI" id="CHEBI:16810"/>
        <dbReference type="ChEBI" id="CHEBI:57540"/>
        <dbReference type="ChEBI" id="CHEBI:57945"/>
        <dbReference type="EC" id="1.1.1.399"/>
    </reaction>
</comment>
<dbReference type="InterPro" id="IPR029753">
    <property type="entry name" value="D-isomer_DH_CS"/>
</dbReference>
<sequence>MIHGLSRPKNQIRWLLLEGISPTAHAILEKNGYTNVEVLSGALEKDALIEKLQDVQMLGIRSRTQVTEEVLESAKSLVAVGCFSVGTNQVDLGGTLTRGIPVFNAPFSNTRSVAELTIAEIVMLMRGVFPKSSGAHEGRWMKTAAGSHEVRGKTLGIIGYGNIGTQLSNLAEAMGLRVIYYDTIDKLQHGNVMPSDSMDALLAESDVVSLHVPDTPGTRNMFGADQIAKMKKGAFLINNARGKVVDIDALAAALKSGHLAGAAVDVFPVEPKSNKDEFISPLRGLDNVILTPHVGGSTEEAQARIGEEVSKRLVEYSDVGSTIGAVSFPQVQLPKGTEATRFIQVHHNAPGAMRTLNDLFTRHDLNIHAQYMQSHLDIGYVVMDVDSPVQDPVKILEEIRALPNTIRARLLNRV</sequence>
<evidence type="ECO:0000256" key="8">
    <source>
        <dbReference type="ARBA" id="ARBA00023027"/>
    </source>
</evidence>
<evidence type="ECO:0000256" key="3">
    <source>
        <dbReference type="ARBA" id="ARBA00005854"/>
    </source>
</evidence>
<evidence type="ECO:0000256" key="6">
    <source>
        <dbReference type="ARBA" id="ARBA00021582"/>
    </source>
</evidence>
<dbReference type="EC" id="1.1.1.95" evidence="5"/>
<dbReference type="InterPro" id="IPR036291">
    <property type="entry name" value="NAD(P)-bd_dom_sf"/>
</dbReference>
<dbReference type="NCBIfam" id="NF008759">
    <property type="entry name" value="PRK11790.1"/>
    <property type="match status" value="1"/>
</dbReference>
<dbReference type="InterPro" id="IPR002912">
    <property type="entry name" value="ACT_dom"/>
</dbReference>
<dbReference type="InterPro" id="IPR006139">
    <property type="entry name" value="D-isomer_2_OHA_DH_cat_dom"/>
</dbReference>
<dbReference type="GO" id="GO:0006564">
    <property type="term" value="P:L-serine biosynthetic process"/>
    <property type="evidence" value="ECO:0007669"/>
    <property type="project" value="UniProtKB-ARBA"/>
</dbReference>
<dbReference type="PROSITE" id="PS00065">
    <property type="entry name" value="D_2_HYDROXYACID_DH_1"/>
    <property type="match status" value="1"/>
</dbReference>
<dbReference type="PROSITE" id="PS51671">
    <property type="entry name" value="ACT"/>
    <property type="match status" value="1"/>
</dbReference>
<dbReference type="PROSITE" id="PS00670">
    <property type="entry name" value="D_2_HYDROXYACID_DH_2"/>
    <property type="match status" value="1"/>
</dbReference>
<comment type="catalytic activity">
    <reaction evidence="11">
        <text>(2R)-3-phosphoglycerate + NAD(+) = 3-phosphooxypyruvate + NADH + H(+)</text>
        <dbReference type="Rhea" id="RHEA:12641"/>
        <dbReference type="ChEBI" id="CHEBI:15378"/>
        <dbReference type="ChEBI" id="CHEBI:18110"/>
        <dbReference type="ChEBI" id="CHEBI:57540"/>
        <dbReference type="ChEBI" id="CHEBI:57945"/>
        <dbReference type="ChEBI" id="CHEBI:58272"/>
        <dbReference type="EC" id="1.1.1.95"/>
    </reaction>
</comment>
<dbReference type="Pfam" id="PF00389">
    <property type="entry name" value="2-Hacid_dh"/>
    <property type="match status" value="1"/>
</dbReference>
<dbReference type="SUPFAM" id="SSF55021">
    <property type="entry name" value="ACT-like"/>
    <property type="match status" value="1"/>
</dbReference>
<comment type="similarity">
    <text evidence="3 12">Belongs to the D-isomer specific 2-hydroxyacid dehydrogenase family.</text>
</comment>
<dbReference type="Pfam" id="PF22629">
    <property type="entry name" value="ACT_AHAS_ss"/>
    <property type="match status" value="1"/>
</dbReference>
<dbReference type="InterPro" id="IPR054480">
    <property type="entry name" value="AHAS_small-like_ACT"/>
</dbReference>
<dbReference type="EC" id="1.1.1.399" evidence="4"/>
<dbReference type="Gene3D" id="3.40.50.720">
    <property type="entry name" value="NAD(P)-binding Rossmann-like Domain"/>
    <property type="match status" value="2"/>
</dbReference>
<evidence type="ECO:0000256" key="10">
    <source>
        <dbReference type="ARBA" id="ARBA00048126"/>
    </source>
</evidence>
<dbReference type="CDD" id="cd04901">
    <property type="entry name" value="ACT_3PGDH"/>
    <property type="match status" value="1"/>
</dbReference>
<dbReference type="GO" id="GO:0004617">
    <property type="term" value="F:phosphoglycerate dehydrogenase activity"/>
    <property type="evidence" value="ECO:0007669"/>
    <property type="project" value="UniProtKB-EC"/>
</dbReference>
<dbReference type="Proteomes" id="UP000053235">
    <property type="component" value="Unassembled WGS sequence"/>
</dbReference>
<evidence type="ECO:0000256" key="9">
    <source>
        <dbReference type="ARBA" id="ARBA00030455"/>
    </source>
</evidence>
<dbReference type="PANTHER" id="PTHR10996">
    <property type="entry name" value="2-HYDROXYACID DEHYDROGENASE-RELATED"/>
    <property type="match status" value="1"/>
</dbReference>
<evidence type="ECO:0000256" key="5">
    <source>
        <dbReference type="ARBA" id="ARBA00013143"/>
    </source>
</evidence>
<evidence type="ECO:0000256" key="1">
    <source>
        <dbReference type="ARBA" id="ARBA00003800"/>
    </source>
</evidence>
<keyword evidence="15" id="KW-1185">Reference proteome</keyword>
<dbReference type="InterPro" id="IPR029752">
    <property type="entry name" value="D-isomer_DH_CS1"/>
</dbReference>
<dbReference type="EMBL" id="CXWD01000009">
    <property type="protein sequence ID" value="CTQ70931.1"/>
    <property type="molecule type" value="Genomic_DNA"/>
</dbReference>
<evidence type="ECO:0000256" key="2">
    <source>
        <dbReference type="ARBA" id="ARBA00005216"/>
    </source>
</evidence>
<gene>
    <name evidence="14" type="primary">serA_1</name>
    <name evidence="14" type="ORF">LAX5112_02657</name>
</gene>
<protein>
    <recommendedName>
        <fullName evidence="6">D-3-phosphoglycerate dehydrogenase</fullName>
        <ecNumber evidence="4">1.1.1.399</ecNumber>
        <ecNumber evidence="5">1.1.1.95</ecNumber>
    </recommendedName>
    <alternativeName>
        <fullName evidence="9">2-oxoglutarate reductase</fullName>
    </alternativeName>
</protein>
<evidence type="ECO:0000259" key="13">
    <source>
        <dbReference type="PROSITE" id="PS51671"/>
    </source>
</evidence>
<keyword evidence="8" id="KW-0520">NAD</keyword>
<evidence type="ECO:0000256" key="12">
    <source>
        <dbReference type="RuleBase" id="RU003719"/>
    </source>
</evidence>
<evidence type="ECO:0000256" key="4">
    <source>
        <dbReference type="ARBA" id="ARBA00013001"/>
    </source>
</evidence>
<dbReference type="FunFam" id="3.40.50.720:FF:000041">
    <property type="entry name" value="D-3-phosphoglycerate dehydrogenase"/>
    <property type="match status" value="1"/>
</dbReference>
<dbReference type="GO" id="GO:0047545">
    <property type="term" value="F:(S)-2-hydroxyglutarate dehydrogenase activity"/>
    <property type="evidence" value="ECO:0007669"/>
    <property type="project" value="UniProtKB-ARBA"/>
</dbReference>
<dbReference type="InterPro" id="IPR045865">
    <property type="entry name" value="ACT-like_dom_sf"/>
</dbReference>
<dbReference type="GO" id="GO:0051287">
    <property type="term" value="F:NAD binding"/>
    <property type="evidence" value="ECO:0007669"/>
    <property type="project" value="InterPro"/>
</dbReference>
<proteinExistence type="inferred from homology"/>
<dbReference type="Gene3D" id="3.30.70.260">
    <property type="match status" value="1"/>
</dbReference>
<dbReference type="Pfam" id="PF02826">
    <property type="entry name" value="2-Hacid_dh_C"/>
    <property type="match status" value="1"/>
</dbReference>
<dbReference type="InterPro" id="IPR006140">
    <property type="entry name" value="D-isomer_DH_NAD-bd"/>
</dbReference>
<dbReference type="SUPFAM" id="SSF52283">
    <property type="entry name" value="Formate/glycerate dehydrogenase catalytic domain-like"/>
    <property type="match status" value="1"/>
</dbReference>
<evidence type="ECO:0000256" key="7">
    <source>
        <dbReference type="ARBA" id="ARBA00023002"/>
    </source>
</evidence>
<accession>A0A0M7A8I8</accession>
<dbReference type="PANTHER" id="PTHR10996:SF282">
    <property type="entry name" value="D-3-PHOSPHOGLYCERATE DEHYDROGENASE 1-RELATED"/>
    <property type="match status" value="1"/>
</dbReference>
<dbReference type="AlphaFoldDB" id="A0A0M7A8I8"/>
<dbReference type="UniPathway" id="UPA00135">
    <property type="reaction ID" value="UER00196"/>
</dbReference>
<dbReference type="InterPro" id="IPR050223">
    <property type="entry name" value="D-isomer_2-hydroxyacid_DH"/>
</dbReference>
<comment type="pathway">
    <text evidence="2">Amino-acid biosynthesis; L-serine biosynthesis; L-serine from 3-phospho-D-glycerate: step 1/3.</text>
</comment>
<dbReference type="OrthoDB" id="9793626at2"/>
<reference evidence="15" key="1">
    <citation type="submission" date="2015-07" db="EMBL/GenBank/DDBJ databases">
        <authorList>
            <person name="Rodrigo-Torres Lidia"/>
            <person name="Arahal R.David."/>
        </authorList>
    </citation>
    <scope>NUCLEOTIDE SEQUENCE [LARGE SCALE GENOMIC DNA]</scope>
    <source>
        <strain evidence="15">CECT 5112</strain>
    </source>
</reference>
<dbReference type="SUPFAM" id="SSF51735">
    <property type="entry name" value="NAD(P)-binding Rossmann-fold domains"/>
    <property type="match status" value="1"/>
</dbReference>